<dbReference type="PANTHER" id="PTHR43240:SF8">
    <property type="entry name" value="PHENYLACETIC ACID DEGRADATION-RELATED PROTEIN"/>
    <property type="match status" value="1"/>
</dbReference>
<dbReference type="CDD" id="cd03443">
    <property type="entry name" value="PaaI_thioesterase"/>
    <property type="match status" value="1"/>
</dbReference>
<evidence type="ECO:0000256" key="1">
    <source>
        <dbReference type="ARBA" id="ARBA00022801"/>
    </source>
</evidence>
<evidence type="ECO:0000313" key="3">
    <source>
        <dbReference type="EMBL" id="SFO27949.1"/>
    </source>
</evidence>
<dbReference type="Proteomes" id="UP000183642">
    <property type="component" value="Unassembled WGS sequence"/>
</dbReference>
<protein>
    <submittedName>
        <fullName evidence="3">Uncharacterized domain 1-containing protein</fullName>
    </submittedName>
</protein>
<dbReference type="AlphaFoldDB" id="A0A1I5FWC8"/>
<accession>A0A1I5FWC8</accession>
<keyword evidence="4" id="KW-1185">Reference proteome</keyword>
<keyword evidence="1" id="KW-0378">Hydrolase</keyword>
<sequence length="131" mass="13176">MYPADLLAQMPFAVLAGVELGSATAGEVTGRLPWAPQRCTAGGVLHGGALMTLADTVGAVCAFLNLPPDASTSTLASATSLLRAVRGGTAHATARPLHVGRSTVVVLTEVTDDDGRPVASVTQTQAVLGRG</sequence>
<proteinExistence type="predicted"/>
<dbReference type="InterPro" id="IPR003736">
    <property type="entry name" value="PAAI_dom"/>
</dbReference>
<dbReference type="SUPFAM" id="SSF54637">
    <property type="entry name" value="Thioesterase/thiol ester dehydrase-isomerase"/>
    <property type="match status" value="1"/>
</dbReference>
<evidence type="ECO:0000313" key="4">
    <source>
        <dbReference type="Proteomes" id="UP000183642"/>
    </source>
</evidence>
<dbReference type="InterPro" id="IPR006683">
    <property type="entry name" value="Thioestr_dom"/>
</dbReference>
<dbReference type="Gene3D" id="3.10.129.10">
    <property type="entry name" value="Hotdog Thioesterase"/>
    <property type="match status" value="1"/>
</dbReference>
<gene>
    <name evidence="3" type="ORF">SAMN05660359_02466</name>
</gene>
<organism evidence="3 4">
    <name type="scientific">Geodermatophilus obscurus</name>
    <dbReference type="NCBI Taxonomy" id="1861"/>
    <lineage>
        <taxon>Bacteria</taxon>
        <taxon>Bacillati</taxon>
        <taxon>Actinomycetota</taxon>
        <taxon>Actinomycetes</taxon>
        <taxon>Geodermatophilales</taxon>
        <taxon>Geodermatophilaceae</taxon>
        <taxon>Geodermatophilus</taxon>
    </lineage>
</organism>
<dbReference type="NCBIfam" id="TIGR00369">
    <property type="entry name" value="unchar_dom_1"/>
    <property type="match status" value="1"/>
</dbReference>
<dbReference type="EMBL" id="FOWE01000005">
    <property type="protein sequence ID" value="SFO27949.1"/>
    <property type="molecule type" value="Genomic_DNA"/>
</dbReference>
<dbReference type="InterPro" id="IPR029069">
    <property type="entry name" value="HotDog_dom_sf"/>
</dbReference>
<dbReference type="PANTHER" id="PTHR43240">
    <property type="entry name" value="1,4-DIHYDROXY-2-NAPHTHOYL-COA THIOESTERASE 1"/>
    <property type="match status" value="1"/>
</dbReference>
<feature type="domain" description="Thioesterase" evidence="2">
    <location>
        <begin position="42"/>
        <end position="118"/>
    </location>
</feature>
<dbReference type="Pfam" id="PF03061">
    <property type="entry name" value="4HBT"/>
    <property type="match status" value="1"/>
</dbReference>
<dbReference type="RefSeq" id="WP_244274186.1">
    <property type="nucleotide sequence ID" value="NZ_FOWE01000005.1"/>
</dbReference>
<dbReference type="GO" id="GO:0061522">
    <property type="term" value="F:1,4-dihydroxy-2-naphthoyl-CoA thioesterase activity"/>
    <property type="evidence" value="ECO:0007669"/>
    <property type="project" value="TreeGrafter"/>
</dbReference>
<evidence type="ECO:0000259" key="2">
    <source>
        <dbReference type="Pfam" id="PF03061"/>
    </source>
</evidence>
<name>A0A1I5FWC8_9ACTN</name>
<reference evidence="4" key="1">
    <citation type="submission" date="2016-10" db="EMBL/GenBank/DDBJ databases">
        <authorList>
            <person name="Varghese N."/>
            <person name="Submissions S."/>
        </authorList>
    </citation>
    <scope>NUCLEOTIDE SEQUENCE [LARGE SCALE GENOMIC DNA]</scope>
    <source>
        <strain evidence="4">DSM 43161</strain>
    </source>
</reference>
<dbReference type="GO" id="GO:0005829">
    <property type="term" value="C:cytosol"/>
    <property type="evidence" value="ECO:0007669"/>
    <property type="project" value="TreeGrafter"/>
</dbReference>